<dbReference type="GO" id="GO:0045087">
    <property type="term" value="P:innate immune response"/>
    <property type="evidence" value="ECO:0007669"/>
    <property type="project" value="UniProtKB-KW"/>
</dbReference>
<accession>A0AA88XX44</accession>
<dbReference type="Proteomes" id="UP001186944">
    <property type="component" value="Unassembled WGS sequence"/>
</dbReference>
<dbReference type="Gene3D" id="3.40.50.10140">
    <property type="entry name" value="Toll/interleukin-1 receptor homology (TIR) domain"/>
    <property type="match status" value="1"/>
</dbReference>
<keyword evidence="12" id="KW-0325">Glycoprotein</keyword>
<name>A0AA88XX44_PINIB</name>
<evidence type="ECO:0000313" key="15">
    <source>
        <dbReference type="EMBL" id="KAK3093472.1"/>
    </source>
</evidence>
<dbReference type="Pfam" id="PF01582">
    <property type="entry name" value="TIR"/>
    <property type="match status" value="1"/>
</dbReference>
<comment type="subcellular location">
    <subcellularLocation>
        <location evidence="1">Membrane</location>
        <topology evidence="1">Single-pass type I membrane protein</topology>
    </subcellularLocation>
</comment>
<evidence type="ECO:0000256" key="5">
    <source>
        <dbReference type="ARBA" id="ARBA00022692"/>
    </source>
</evidence>
<dbReference type="InterPro" id="IPR000157">
    <property type="entry name" value="TIR_dom"/>
</dbReference>
<dbReference type="GO" id="GO:0038023">
    <property type="term" value="F:signaling receptor activity"/>
    <property type="evidence" value="ECO:0007669"/>
    <property type="project" value="TreeGrafter"/>
</dbReference>
<evidence type="ECO:0000256" key="3">
    <source>
        <dbReference type="ARBA" id="ARBA00022588"/>
    </source>
</evidence>
<reference evidence="15" key="1">
    <citation type="submission" date="2019-08" db="EMBL/GenBank/DDBJ databases">
        <title>The improved chromosome-level genome for the pearl oyster Pinctada fucata martensii using PacBio sequencing and Hi-C.</title>
        <authorList>
            <person name="Zheng Z."/>
        </authorList>
    </citation>
    <scope>NUCLEOTIDE SEQUENCE</scope>
    <source>
        <strain evidence="15">ZZ-2019</strain>
        <tissue evidence="15">Adductor muscle</tissue>
    </source>
</reference>
<evidence type="ECO:0000313" key="16">
    <source>
        <dbReference type="Proteomes" id="UP001186944"/>
    </source>
</evidence>
<evidence type="ECO:0000256" key="4">
    <source>
        <dbReference type="ARBA" id="ARBA00022614"/>
    </source>
</evidence>
<feature type="transmembrane region" description="Helical" evidence="13">
    <location>
        <begin position="79"/>
        <end position="103"/>
    </location>
</feature>
<keyword evidence="6" id="KW-0732">Signal</keyword>
<evidence type="ECO:0000256" key="2">
    <source>
        <dbReference type="ARBA" id="ARBA00009634"/>
    </source>
</evidence>
<dbReference type="PROSITE" id="PS50104">
    <property type="entry name" value="TIR"/>
    <property type="match status" value="1"/>
</dbReference>
<keyword evidence="8" id="KW-0391">Immunity</keyword>
<evidence type="ECO:0000256" key="10">
    <source>
        <dbReference type="ARBA" id="ARBA00023136"/>
    </source>
</evidence>
<comment type="caution">
    <text evidence="15">The sequence shown here is derived from an EMBL/GenBank/DDBJ whole genome shotgun (WGS) entry which is preliminary data.</text>
</comment>
<evidence type="ECO:0000256" key="6">
    <source>
        <dbReference type="ARBA" id="ARBA00022729"/>
    </source>
</evidence>
<dbReference type="GO" id="GO:0007165">
    <property type="term" value="P:signal transduction"/>
    <property type="evidence" value="ECO:0007669"/>
    <property type="project" value="InterPro"/>
</dbReference>
<keyword evidence="16" id="KW-1185">Reference proteome</keyword>
<evidence type="ECO:0000256" key="1">
    <source>
        <dbReference type="ARBA" id="ARBA00004479"/>
    </source>
</evidence>
<dbReference type="PANTHER" id="PTHR24365:SF541">
    <property type="entry name" value="PROTEIN TOLL-RELATED"/>
    <property type="match status" value="1"/>
</dbReference>
<evidence type="ECO:0000259" key="14">
    <source>
        <dbReference type="PROSITE" id="PS50104"/>
    </source>
</evidence>
<evidence type="ECO:0000256" key="9">
    <source>
        <dbReference type="ARBA" id="ARBA00022989"/>
    </source>
</evidence>
<dbReference type="GO" id="GO:0005886">
    <property type="term" value="C:plasma membrane"/>
    <property type="evidence" value="ECO:0007669"/>
    <property type="project" value="TreeGrafter"/>
</dbReference>
<keyword evidence="3" id="KW-0399">Innate immunity</keyword>
<dbReference type="InterPro" id="IPR035897">
    <property type="entry name" value="Toll_tir_struct_dom_sf"/>
</dbReference>
<evidence type="ECO:0000256" key="7">
    <source>
        <dbReference type="ARBA" id="ARBA00022737"/>
    </source>
</evidence>
<keyword evidence="10 13" id="KW-0472">Membrane</keyword>
<dbReference type="PRINTS" id="PR01537">
    <property type="entry name" value="INTRLKN1R1F"/>
</dbReference>
<protein>
    <recommendedName>
        <fullName evidence="14">TIR domain-containing protein</fullName>
    </recommendedName>
</protein>
<evidence type="ECO:0000256" key="11">
    <source>
        <dbReference type="ARBA" id="ARBA00023170"/>
    </source>
</evidence>
<dbReference type="EMBL" id="VSWD01000009">
    <property type="protein sequence ID" value="KAK3093472.1"/>
    <property type="molecule type" value="Genomic_DNA"/>
</dbReference>
<feature type="domain" description="TIR" evidence="14">
    <location>
        <begin position="135"/>
        <end position="276"/>
    </location>
</feature>
<keyword evidence="5 13" id="KW-0812">Transmembrane</keyword>
<comment type="similarity">
    <text evidence="2">Belongs to the Toll-like receptor family.</text>
</comment>
<proteinExistence type="inferred from homology"/>
<evidence type="ECO:0000256" key="12">
    <source>
        <dbReference type="ARBA" id="ARBA00023180"/>
    </source>
</evidence>
<dbReference type="SMART" id="SM00255">
    <property type="entry name" value="TIR"/>
    <property type="match status" value="1"/>
</dbReference>
<dbReference type="SUPFAM" id="SSF52200">
    <property type="entry name" value="Toll/Interleukin receptor TIR domain"/>
    <property type="match status" value="1"/>
</dbReference>
<sequence>MRELDEIAKSSNLTVNLTGNSLLCNCENEHFLHWIVTSTIQFGFHGNDTCQTRFSKTGRVLMSQGHEFLLVLERNCRSYTAVIVLFSCVFVIMLTVIVCGVVYRYRWKLRYLYYMTKGRYKGYSSLKTKSEEGDYEFDAFISYADEDRQFALHDMMKNVEREGNLKLCFHNRDFIPGFDIAENITNAINNSRKTLCVISSNYLNSYWCMYELNIGRMESIYSRNGEDVLFLVILENCSSSNIPFSVFDIIEKKSYIEYPNDTEGDIIFWRKLRDTISM</sequence>
<dbReference type="AlphaFoldDB" id="A0AA88XX44"/>
<organism evidence="15 16">
    <name type="scientific">Pinctada imbricata</name>
    <name type="common">Atlantic pearl-oyster</name>
    <name type="synonym">Pinctada martensii</name>
    <dbReference type="NCBI Taxonomy" id="66713"/>
    <lineage>
        <taxon>Eukaryota</taxon>
        <taxon>Metazoa</taxon>
        <taxon>Spiralia</taxon>
        <taxon>Lophotrochozoa</taxon>
        <taxon>Mollusca</taxon>
        <taxon>Bivalvia</taxon>
        <taxon>Autobranchia</taxon>
        <taxon>Pteriomorphia</taxon>
        <taxon>Pterioida</taxon>
        <taxon>Pterioidea</taxon>
        <taxon>Pteriidae</taxon>
        <taxon>Pinctada</taxon>
    </lineage>
</organism>
<keyword evidence="4" id="KW-0433">Leucine-rich repeat</keyword>
<evidence type="ECO:0000256" key="13">
    <source>
        <dbReference type="SAM" id="Phobius"/>
    </source>
</evidence>
<dbReference type="FunFam" id="3.40.50.10140:FF:000001">
    <property type="entry name" value="Toll-like receptor 2"/>
    <property type="match status" value="1"/>
</dbReference>
<gene>
    <name evidence="15" type="ORF">FSP39_016167</name>
</gene>
<keyword evidence="9 13" id="KW-1133">Transmembrane helix</keyword>
<evidence type="ECO:0000256" key="8">
    <source>
        <dbReference type="ARBA" id="ARBA00022859"/>
    </source>
</evidence>
<keyword evidence="11" id="KW-0675">Receptor</keyword>
<keyword evidence="7" id="KW-0677">Repeat</keyword>
<dbReference type="PANTHER" id="PTHR24365">
    <property type="entry name" value="TOLL-LIKE RECEPTOR"/>
    <property type="match status" value="1"/>
</dbReference>